<evidence type="ECO:0000313" key="1">
    <source>
        <dbReference type="EMBL" id="KAG5375143.1"/>
    </source>
</evidence>
<organism evidence="1 2">
    <name type="scientific">Brassica rapa subsp. trilocularis</name>
    <dbReference type="NCBI Taxonomy" id="1813537"/>
    <lineage>
        <taxon>Eukaryota</taxon>
        <taxon>Viridiplantae</taxon>
        <taxon>Streptophyta</taxon>
        <taxon>Embryophyta</taxon>
        <taxon>Tracheophyta</taxon>
        <taxon>Spermatophyta</taxon>
        <taxon>Magnoliopsida</taxon>
        <taxon>eudicotyledons</taxon>
        <taxon>Gunneridae</taxon>
        <taxon>Pentapetalae</taxon>
        <taxon>rosids</taxon>
        <taxon>malvids</taxon>
        <taxon>Brassicales</taxon>
        <taxon>Brassicaceae</taxon>
        <taxon>Brassiceae</taxon>
        <taxon>Brassica</taxon>
    </lineage>
</organism>
<sequence length="70" mass="8179">MNLHWLSAILESENTYIVSIVCRRWEFANCRSILFESDIENHVKQAGKNVIRLIHDLGLFLSLKEDQHPS</sequence>
<dbReference type="EMBL" id="JADBGQ010000010">
    <property type="protein sequence ID" value="KAG5375143.1"/>
    <property type="molecule type" value="Genomic_DNA"/>
</dbReference>
<proteinExistence type="predicted"/>
<comment type="caution">
    <text evidence="1">The sequence shown here is derived from an EMBL/GenBank/DDBJ whole genome shotgun (WGS) entry which is preliminary data.</text>
</comment>
<protein>
    <submittedName>
        <fullName evidence="1">Uncharacterized protein</fullName>
    </submittedName>
</protein>
<evidence type="ECO:0000313" key="2">
    <source>
        <dbReference type="Proteomes" id="UP000823674"/>
    </source>
</evidence>
<reference evidence="1 2" key="1">
    <citation type="submission" date="2021-03" db="EMBL/GenBank/DDBJ databases">
        <authorList>
            <person name="King G.J."/>
            <person name="Bancroft I."/>
            <person name="Baten A."/>
            <person name="Bloomfield J."/>
            <person name="Borpatragohain P."/>
            <person name="He Z."/>
            <person name="Irish N."/>
            <person name="Irwin J."/>
            <person name="Liu K."/>
            <person name="Mauleon R.P."/>
            <person name="Moore J."/>
            <person name="Morris R."/>
            <person name="Ostergaard L."/>
            <person name="Wang B."/>
            <person name="Wells R."/>
        </authorList>
    </citation>
    <scope>NUCLEOTIDE SEQUENCE [LARGE SCALE GENOMIC DNA]</scope>
    <source>
        <strain evidence="1">R-o-18</strain>
        <tissue evidence="1">Leaf</tissue>
    </source>
</reference>
<keyword evidence="2" id="KW-1185">Reference proteome</keyword>
<accession>A0ABQ7KKR3</accession>
<gene>
    <name evidence="1" type="primary">A10p015040.1_BraROA</name>
    <name evidence="1" type="ORF">IGI04_039739</name>
</gene>
<dbReference type="Proteomes" id="UP000823674">
    <property type="component" value="Chromosome A10"/>
</dbReference>
<name>A0ABQ7KKR3_BRACM</name>